<dbReference type="eggNOG" id="ENOG5030K82">
    <property type="taxonomic scope" value="Bacteria"/>
</dbReference>
<protein>
    <recommendedName>
        <fullName evidence="2">Secretion system C-terminal sorting domain-containing protein</fullName>
    </recommendedName>
</protein>
<dbReference type="NCBIfam" id="TIGR04183">
    <property type="entry name" value="Por_Secre_tail"/>
    <property type="match status" value="1"/>
</dbReference>
<dbReference type="InterPro" id="IPR026444">
    <property type="entry name" value="Secre_tail"/>
</dbReference>
<dbReference type="HOGENOM" id="CLU_751565_0_0_10"/>
<dbReference type="Proteomes" id="UP000003089">
    <property type="component" value="Unassembled WGS sequence"/>
</dbReference>
<reference evidence="3 4" key="1">
    <citation type="submission" date="2012-02" db="EMBL/GenBank/DDBJ databases">
        <title>The Genome Sequence of Bacteroides nordii CL02T12C05.</title>
        <authorList>
            <consortium name="The Broad Institute Genome Sequencing Platform"/>
            <person name="Earl A."/>
            <person name="Ward D."/>
            <person name="Feldgarden M."/>
            <person name="Gevers D."/>
            <person name="Zitomersky N.L."/>
            <person name="Coyne M.J."/>
            <person name="Comstock L.E."/>
            <person name="Young S.K."/>
            <person name="Zeng Q."/>
            <person name="Gargeya S."/>
            <person name="Fitzgerald M."/>
            <person name="Haas B."/>
            <person name="Abouelleil A."/>
            <person name="Alvarado L."/>
            <person name="Arachchi H.M."/>
            <person name="Berlin A."/>
            <person name="Chapman S.B."/>
            <person name="Gearin G."/>
            <person name="Goldberg J."/>
            <person name="Griggs A."/>
            <person name="Gujja S."/>
            <person name="Hansen M."/>
            <person name="Heiman D."/>
            <person name="Howarth C."/>
            <person name="Larimer J."/>
            <person name="Lui A."/>
            <person name="MacDonald P.J.P."/>
            <person name="McCowen C."/>
            <person name="Montmayeur A."/>
            <person name="Murphy C."/>
            <person name="Neiman D."/>
            <person name="Pearson M."/>
            <person name="Priest M."/>
            <person name="Roberts A."/>
            <person name="Saif S."/>
            <person name="Shea T."/>
            <person name="Sisk P."/>
            <person name="Stolte C."/>
            <person name="Sykes S."/>
            <person name="Wortman J."/>
            <person name="Nusbaum C."/>
            <person name="Birren B."/>
        </authorList>
    </citation>
    <scope>NUCLEOTIDE SEQUENCE [LARGE SCALE GENOMIC DNA]</scope>
    <source>
        <strain evidence="3 4">CL02T12C05</strain>
    </source>
</reference>
<dbReference type="Gene3D" id="2.130.10.130">
    <property type="entry name" value="Integrin alpha, N-terminal"/>
    <property type="match status" value="1"/>
</dbReference>
<evidence type="ECO:0000313" key="3">
    <source>
        <dbReference type="EMBL" id="EIY46688.1"/>
    </source>
</evidence>
<gene>
    <name evidence="3" type="ORF">HMPREF1068_03456</name>
</gene>
<dbReference type="STRING" id="997884.HMPREF1068_03456"/>
<dbReference type="EMBL" id="AGXS01000023">
    <property type="protein sequence ID" value="EIY46688.1"/>
    <property type="molecule type" value="Genomic_DNA"/>
</dbReference>
<keyword evidence="4" id="KW-1185">Reference proteome</keyword>
<dbReference type="InterPro" id="IPR028994">
    <property type="entry name" value="Integrin_alpha_N"/>
</dbReference>
<keyword evidence="1" id="KW-0732">Signal</keyword>
<dbReference type="Pfam" id="PF18962">
    <property type="entry name" value="Por_Secre_tail"/>
    <property type="match status" value="1"/>
</dbReference>
<feature type="domain" description="Secretion system C-terminal sorting" evidence="2">
    <location>
        <begin position="318"/>
        <end position="373"/>
    </location>
</feature>
<evidence type="ECO:0000256" key="1">
    <source>
        <dbReference type="SAM" id="SignalP"/>
    </source>
</evidence>
<comment type="caution">
    <text evidence="3">The sequence shown here is derived from an EMBL/GenBank/DDBJ whole genome shotgun (WGS) entry which is preliminary data.</text>
</comment>
<dbReference type="PATRIC" id="fig|997884.3.peg.3544"/>
<dbReference type="AlphaFoldDB" id="I9RVB9"/>
<evidence type="ECO:0000313" key="4">
    <source>
        <dbReference type="Proteomes" id="UP000003089"/>
    </source>
</evidence>
<sequence>MKKLILATLACLMAVFMYAQKSDGIVYWSYEKGYQFDFDLDGKIDLTVPTQTKDLQISEVFVYDANGDGYFDLCEVDRSCSVDQLIHWRFYYNDGKNNFIDPQEVVYGMAVGDKALSADFNGDGVGDVAIRRDNEYGLWWLMHFMAMAPDVNLAFGITESDYLLAGDMNNDGQADVVLYDKGNWLCSFTPSATEYKTPDFANQDIANMQFGTKNDIPLLLDFNGDGYDDMAICSVNDEEVNVNLRNPATKPENNGYSKSGRGSFDETFFMPAGIKPTCVRGVKLGKGSGTGVSTQKQEEAVSVYPVIVEKDASFAVKTNSDNNRISVYNVTGQLVRTIVAGHTTDIPVDGWSSGHYFVRVECGNNVVTKKLIIK</sequence>
<feature type="chain" id="PRO_5003725333" description="Secretion system C-terminal sorting domain-containing protein" evidence="1">
    <location>
        <begin position="22"/>
        <end position="374"/>
    </location>
</feature>
<organism evidence="3 4">
    <name type="scientific">Bacteroides nordii CL02T12C05</name>
    <dbReference type="NCBI Taxonomy" id="997884"/>
    <lineage>
        <taxon>Bacteria</taxon>
        <taxon>Pseudomonadati</taxon>
        <taxon>Bacteroidota</taxon>
        <taxon>Bacteroidia</taxon>
        <taxon>Bacteroidales</taxon>
        <taxon>Bacteroidaceae</taxon>
        <taxon>Bacteroides</taxon>
    </lineage>
</organism>
<accession>I9RVB9</accession>
<name>I9RVB9_9BACE</name>
<proteinExistence type="predicted"/>
<evidence type="ECO:0000259" key="2">
    <source>
        <dbReference type="Pfam" id="PF18962"/>
    </source>
</evidence>
<feature type="signal peptide" evidence="1">
    <location>
        <begin position="1"/>
        <end position="21"/>
    </location>
</feature>
<dbReference type="RefSeq" id="WP_007486695.1">
    <property type="nucleotide sequence ID" value="NZ_JH724315.1"/>
</dbReference>
<dbReference type="SUPFAM" id="SSF69318">
    <property type="entry name" value="Integrin alpha N-terminal domain"/>
    <property type="match status" value="1"/>
</dbReference>